<evidence type="ECO:0000313" key="10">
    <source>
        <dbReference type="Proteomes" id="UP000828251"/>
    </source>
</evidence>
<keyword evidence="4 7" id="KW-0378">Hydrolase</keyword>
<comment type="cofactor">
    <cofactor evidence="7">
        <name>Zn(2+)</name>
        <dbReference type="ChEBI" id="CHEBI:29105"/>
    </cofactor>
    <text evidence="7">Binds 1 zinc ion.</text>
</comment>
<comment type="caution">
    <text evidence="9">The sequence shown here is derived from an EMBL/GenBank/DDBJ whole genome shotgun (WGS) entry which is preliminary data.</text>
</comment>
<dbReference type="GO" id="GO:0004222">
    <property type="term" value="F:metalloendopeptidase activity"/>
    <property type="evidence" value="ECO:0007669"/>
    <property type="project" value="InterPro"/>
</dbReference>
<protein>
    <recommendedName>
        <fullName evidence="8">Peptidase M3A/M3B catalytic domain-containing protein</fullName>
    </recommendedName>
</protein>
<gene>
    <name evidence="9" type="ORF">J1N35_015172</name>
</gene>
<dbReference type="GO" id="GO:0006518">
    <property type="term" value="P:peptide metabolic process"/>
    <property type="evidence" value="ECO:0007669"/>
    <property type="project" value="TreeGrafter"/>
</dbReference>
<sequence length="176" mass="19990">MKFQLRLRQSKTIYNAFKELERLSHKFSKNLLDATNKFEKLITDKKEIDGLTATTLGLAAQTAVSKRHENATAENRPWMITLDAPSFISVMQHACNRALREELYHAYITRASSGDFDNTPIINHILKLRLEKAKLHNYNNYSKNRPTGLVNEWSVGVREILGSSLCGGIIFAVNIV</sequence>
<keyword evidence="6 7" id="KW-0482">Metalloprotease</keyword>
<proteinExistence type="inferred from homology"/>
<comment type="similarity">
    <text evidence="1 7">Belongs to the peptidase M3 family.</text>
</comment>
<dbReference type="GO" id="GO:0006508">
    <property type="term" value="P:proteolysis"/>
    <property type="evidence" value="ECO:0007669"/>
    <property type="project" value="UniProtKB-KW"/>
</dbReference>
<dbReference type="GO" id="GO:0009507">
    <property type="term" value="C:chloroplast"/>
    <property type="evidence" value="ECO:0007669"/>
    <property type="project" value="TreeGrafter"/>
</dbReference>
<dbReference type="InterPro" id="IPR045090">
    <property type="entry name" value="Pept_M3A_M3B"/>
</dbReference>
<evidence type="ECO:0000256" key="6">
    <source>
        <dbReference type="ARBA" id="ARBA00023049"/>
    </source>
</evidence>
<keyword evidence="3 7" id="KW-0479">Metal-binding</keyword>
<evidence type="ECO:0000256" key="1">
    <source>
        <dbReference type="ARBA" id="ARBA00006040"/>
    </source>
</evidence>
<dbReference type="InterPro" id="IPR001567">
    <property type="entry name" value="Pept_M3A_M3B_dom"/>
</dbReference>
<keyword evidence="5 7" id="KW-0862">Zinc</keyword>
<dbReference type="InterPro" id="IPR024077">
    <property type="entry name" value="Neurolysin/TOP_dom2"/>
</dbReference>
<keyword evidence="10" id="KW-1185">Reference proteome</keyword>
<dbReference type="Pfam" id="PF01432">
    <property type="entry name" value="Peptidase_M3"/>
    <property type="match status" value="1"/>
</dbReference>
<dbReference type="OrthoDB" id="534666at2759"/>
<evidence type="ECO:0000313" key="9">
    <source>
        <dbReference type="EMBL" id="KAH1098251.1"/>
    </source>
</evidence>
<evidence type="ECO:0000256" key="5">
    <source>
        <dbReference type="ARBA" id="ARBA00022833"/>
    </source>
</evidence>
<dbReference type="EMBL" id="JAIQCV010000005">
    <property type="protein sequence ID" value="KAH1098251.1"/>
    <property type="molecule type" value="Genomic_DNA"/>
</dbReference>
<reference evidence="9 10" key="1">
    <citation type="journal article" date="2021" name="Plant Biotechnol. J.">
        <title>Multi-omics assisted identification of the key and species-specific regulatory components of drought-tolerant mechanisms in Gossypium stocksii.</title>
        <authorList>
            <person name="Yu D."/>
            <person name="Ke L."/>
            <person name="Zhang D."/>
            <person name="Wu Y."/>
            <person name="Sun Y."/>
            <person name="Mei J."/>
            <person name="Sun J."/>
            <person name="Sun Y."/>
        </authorList>
    </citation>
    <scope>NUCLEOTIDE SEQUENCE [LARGE SCALE GENOMIC DNA]</scope>
    <source>
        <strain evidence="10">cv. E1</strain>
        <tissue evidence="9">Leaf</tissue>
    </source>
</reference>
<evidence type="ECO:0000259" key="8">
    <source>
        <dbReference type="Pfam" id="PF01432"/>
    </source>
</evidence>
<dbReference type="PANTHER" id="PTHR11804:SF83">
    <property type="entry name" value="LD37516P"/>
    <property type="match status" value="1"/>
</dbReference>
<dbReference type="PANTHER" id="PTHR11804">
    <property type="entry name" value="PROTEASE M3 THIMET OLIGOPEPTIDASE-RELATED"/>
    <property type="match status" value="1"/>
</dbReference>
<evidence type="ECO:0000256" key="2">
    <source>
        <dbReference type="ARBA" id="ARBA00022670"/>
    </source>
</evidence>
<evidence type="ECO:0000256" key="4">
    <source>
        <dbReference type="ARBA" id="ARBA00022801"/>
    </source>
</evidence>
<evidence type="ECO:0000256" key="7">
    <source>
        <dbReference type="RuleBase" id="RU003435"/>
    </source>
</evidence>
<dbReference type="Gene3D" id="1.10.1370.10">
    <property type="entry name" value="Neurolysin, domain 3"/>
    <property type="match status" value="1"/>
</dbReference>
<accession>A0A9D3VXU6</accession>
<feature type="domain" description="Peptidase M3A/M3B catalytic" evidence="8">
    <location>
        <begin position="90"/>
        <end position="159"/>
    </location>
</feature>
<dbReference type="Proteomes" id="UP000828251">
    <property type="component" value="Unassembled WGS sequence"/>
</dbReference>
<dbReference type="SUPFAM" id="SSF55486">
    <property type="entry name" value="Metalloproteases ('zincins'), catalytic domain"/>
    <property type="match status" value="1"/>
</dbReference>
<organism evidence="9 10">
    <name type="scientific">Gossypium stocksii</name>
    <dbReference type="NCBI Taxonomy" id="47602"/>
    <lineage>
        <taxon>Eukaryota</taxon>
        <taxon>Viridiplantae</taxon>
        <taxon>Streptophyta</taxon>
        <taxon>Embryophyta</taxon>
        <taxon>Tracheophyta</taxon>
        <taxon>Spermatophyta</taxon>
        <taxon>Magnoliopsida</taxon>
        <taxon>eudicotyledons</taxon>
        <taxon>Gunneridae</taxon>
        <taxon>Pentapetalae</taxon>
        <taxon>rosids</taxon>
        <taxon>malvids</taxon>
        <taxon>Malvales</taxon>
        <taxon>Malvaceae</taxon>
        <taxon>Malvoideae</taxon>
        <taxon>Gossypium</taxon>
    </lineage>
</organism>
<dbReference type="GO" id="GO:0046872">
    <property type="term" value="F:metal ion binding"/>
    <property type="evidence" value="ECO:0007669"/>
    <property type="project" value="UniProtKB-UniRule"/>
</dbReference>
<name>A0A9D3VXU6_9ROSI</name>
<dbReference type="AlphaFoldDB" id="A0A9D3VXU6"/>
<keyword evidence="2 7" id="KW-0645">Protease</keyword>
<evidence type="ECO:0000256" key="3">
    <source>
        <dbReference type="ARBA" id="ARBA00022723"/>
    </source>
</evidence>